<organism evidence="1 2">
    <name type="scientific">Meiothermus luteus</name>
    <dbReference type="NCBI Taxonomy" id="2026184"/>
    <lineage>
        <taxon>Bacteria</taxon>
        <taxon>Thermotogati</taxon>
        <taxon>Deinococcota</taxon>
        <taxon>Deinococci</taxon>
        <taxon>Thermales</taxon>
        <taxon>Thermaceae</taxon>
        <taxon>Meiothermus</taxon>
    </lineage>
</organism>
<protein>
    <submittedName>
        <fullName evidence="1">Uncharacterized protein</fullName>
    </submittedName>
</protein>
<evidence type="ECO:0000313" key="2">
    <source>
        <dbReference type="Proteomes" id="UP000265800"/>
    </source>
</evidence>
<evidence type="ECO:0000313" key="1">
    <source>
        <dbReference type="EMBL" id="RIH90183.1"/>
    </source>
</evidence>
<accession>A0A399F281</accession>
<dbReference type="EMBL" id="QWKZ01000001">
    <property type="protein sequence ID" value="RIH90183.1"/>
    <property type="molecule type" value="Genomic_DNA"/>
</dbReference>
<dbReference type="AlphaFoldDB" id="A0A399F281"/>
<dbReference type="RefSeq" id="WP_119358826.1">
    <property type="nucleotide sequence ID" value="NZ_QWKZ01000001.1"/>
</dbReference>
<dbReference type="Proteomes" id="UP000265800">
    <property type="component" value="Unassembled WGS sequence"/>
</dbReference>
<comment type="caution">
    <text evidence="1">The sequence shown here is derived from an EMBL/GenBank/DDBJ whole genome shotgun (WGS) entry which is preliminary data.</text>
</comment>
<keyword evidence="2" id="KW-1185">Reference proteome</keyword>
<name>A0A399F281_9DEIN</name>
<sequence length="406" mass="44598">MRSIWMILASMGLGLAQTTGGSLNDLAGLKSVLNTPGELHLVVPSITPWAIQLSQWRTVGPTTFYLPQTEARRYCGSANAAIRVLPGSIREPIGLIVGKGSTLDGIVLRGQGLIHDPGWAENDRIALWMGLSGAPREGRTWVEGSWTGALTARVELLTTERYLGDPQSSSYLFTHVWNGRVLDVQVQGYDPYRIYSGQTLPLVEAGGTVRGDCTLTSRTAVVEVGVDTSRTSRYTGALGNNTTFTFDPGTGLETFRSVEYAASCGWFGCGWRGYYIYDLQGRYRGSGEGSQCGWNWCTAANIYPRLFETRKTHEEVTARIRPWLERTYWQVQGTFPVEAGGIVRVNGQVWQIPGLEGYGRRPQGVGIEWLRGEPFVSNLAMATGLMGGEAYRGQVVSLQDYCANMR</sequence>
<gene>
    <name evidence="1" type="ORF">Mlute_00105</name>
</gene>
<reference evidence="1 2" key="1">
    <citation type="submission" date="2018-08" db="EMBL/GenBank/DDBJ databases">
        <title>Meiothermus luteus KCTC 52599 genome sequencing project.</title>
        <authorList>
            <person name="Da Costa M.S."/>
            <person name="Albuquerque L."/>
            <person name="Raposo P."/>
            <person name="Froufe H.J.C."/>
            <person name="Barroso C.S."/>
            <person name="Egas C."/>
        </authorList>
    </citation>
    <scope>NUCLEOTIDE SEQUENCE [LARGE SCALE GENOMIC DNA]</scope>
    <source>
        <strain evidence="1 2">KCTC 52599</strain>
    </source>
</reference>
<proteinExistence type="predicted"/>
<dbReference type="OrthoDB" id="24270at2"/>